<accession>A0ABT1Y201</accession>
<proteinExistence type="inferred from homology"/>
<dbReference type="RefSeq" id="WP_257912492.1">
    <property type="nucleotide sequence ID" value="NZ_JANPWE010000002.1"/>
</dbReference>
<dbReference type="NCBIfam" id="TIGR04336">
    <property type="entry name" value="AmmeMemoSam_B"/>
    <property type="match status" value="1"/>
</dbReference>
<gene>
    <name evidence="2" type="primary">amrB</name>
    <name evidence="2" type="ORF">NVS47_05075</name>
</gene>
<dbReference type="Proteomes" id="UP001524944">
    <property type="component" value="Unassembled WGS sequence"/>
</dbReference>
<evidence type="ECO:0000256" key="1">
    <source>
        <dbReference type="ARBA" id="ARBA00006315"/>
    </source>
</evidence>
<evidence type="ECO:0000313" key="3">
    <source>
        <dbReference type="Proteomes" id="UP001524944"/>
    </source>
</evidence>
<name>A0ABT1Y201_9FIRM</name>
<dbReference type="Pfam" id="PF01875">
    <property type="entry name" value="Memo"/>
    <property type="match status" value="1"/>
</dbReference>
<dbReference type="InterPro" id="IPR002737">
    <property type="entry name" value="MEMO1_fam"/>
</dbReference>
<dbReference type="SUPFAM" id="SSF53213">
    <property type="entry name" value="LigB-like"/>
    <property type="match status" value="1"/>
</dbReference>
<evidence type="ECO:0000313" key="2">
    <source>
        <dbReference type="EMBL" id="MCR6544896.1"/>
    </source>
</evidence>
<dbReference type="EMBL" id="JANPWE010000002">
    <property type="protein sequence ID" value="MCR6544896.1"/>
    <property type="molecule type" value="Genomic_DNA"/>
</dbReference>
<dbReference type="CDD" id="cd07361">
    <property type="entry name" value="MEMO_like"/>
    <property type="match status" value="1"/>
</dbReference>
<sequence length="293" mass="32193">MMKKILLVAVIIWAAIAYIALSGDRTGTSVQPGSFPPVHPNAFFQTGNFYTGEFPEGPDLENIRGGVIPHHLVADKLIARVFDTLKDQKPDTIILLGPNHSNEGGRIVTSSLGWQTPFGVVDVDEKLLKSLRQASSSVQVNDEIMSVEHAMGNIMPFIKYYLPETKVLPIIFPNNFSREEANVLGEKIAGIMGDKTVVLASVDFSHYLKCDEAELKDQETIQALKERNLGRIFTMNDDYLDSPAAIGVLFTAMNKLGKNDFAVLNHTNSGVILGNKNIATTSYITLLFGIENK</sequence>
<keyword evidence="3" id="KW-1185">Reference proteome</keyword>
<dbReference type="PANTHER" id="PTHR11060">
    <property type="entry name" value="PROTEIN MEMO1"/>
    <property type="match status" value="1"/>
</dbReference>
<comment type="similarity">
    <text evidence="1">Belongs to the MEMO1 family.</text>
</comment>
<reference evidence="2 3" key="1">
    <citation type="submission" date="2022-08" db="EMBL/GenBank/DDBJ databases">
        <title>Proteogenomics of the novel Dehalobacterium formicoaceticum strain EZ94 highlights a key role of methyltransferases during anaerobic dichloromethane degradation.</title>
        <authorList>
            <person name="Wasmund K."/>
        </authorList>
    </citation>
    <scope>NUCLEOTIDE SEQUENCE [LARGE SCALE GENOMIC DNA]</scope>
    <source>
        <strain evidence="2 3">EZ94</strain>
    </source>
</reference>
<protein>
    <submittedName>
        <fullName evidence="2">AmmeMemoRadiSam system protein B</fullName>
    </submittedName>
</protein>
<dbReference type="PANTHER" id="PTHR11060:SF0">
    <property type="entry name" value="PROTEIN MEMO1"/>
    <property type="match status" value="1"/>
</dbReference>
<organism evidence="2 3">
    <name type="scientific">Dehalobacterium formicoaceticum</name>
    <dbReference type="NCBI Taxonomy" id="51515"/>
    <lineage>
        <taxon>Bacteria</taxon>
        <taxon>Bacillati</taxon>
        <taxon>Bacillota</taxon>
        <taxon>Clostridia</taxon>
        <taxon>Eubacteriales</taxon>
        <taxon>Peptococcaceae</taxon>
        <taxon>Dehalobacterium</taxon>
    </lineage>
</organism>
<dbReference type="Gene3D" id="3.40.830.10">
    <property type="entry name" value="LigB-like"/>
    <property type="match status" value="1"/>
</dbReference>
<comment type="caution">
    <text evidence="2">The sequence shown here is derived from an EMBL/GenBank/DDBJ whole genome shotgun (WGS) entry which is preliminary data.</text>
</comment>